<dbReference type="EMBL" id="AQPN01000096">
    <property type="protein sequence ID" value="EOR94178.1"/>
    <property type="molecule type" value="Genomic_DNA"/>
</dbReference>
<accession>R9GR74</accession>
<keyword evidence="1" id="KW-0812">Transmembrane</keyword>
<comment type="caution">
    <text evidence="2">The sequence shown here is derived from an EMBL/GenBank/DDBJ whole genome shotgun (WGS) entry which is preliminary data.</text>
</comment>
<evidence type="ECO:0000313" key="3">
    <source>
        <dbReference type="Proteomes" id="UP000014174"/>
    </source>
</evidence>
<sequence>MFNCFSSLPEAFTVTVVCCIGLSLFCFLIKRLQTGKLEAFLLFNYLE</sequence>
<keyword evidence="1" id="KW-0472">Membrane</keyword>
<reference evidence="2 3" key="1">
    <citation type="journal article" date="2013" name="Genome Announc.">
        <title>Draft Genome Sequence of Arcticibacter svalbardensis Strain MN12-7T, a Member of the Family Sphingobacteriaceae Isolated from an Arctic Soil Sample.</title>
        <authorList>
            <person name="Shivaji S."/>
            <person name="Ara S."/>
            <person name="Prasad S."/>
            <person name="Manasa B.P."/>
            <person name="Begum Z."/>
            <person name="Singh A."/>
            <person name="Kumar Pinnaka A."/>
        </authorList>
    </citation>
    <scope>NUCLEOTIDE SEQUENCE [LARGE SCALE GENOMIC DNA]</scope>
    <source>
        <strain evidence="2 3">MN12-7</strain>
    </source>
</reference>
<evidence type="ECO:0000256" key="1">
    <source>
        <dbReference type="SAM" id="Phobius"/>
    </source>
</evidence>
<dbReference type="AlphaFoldDB" id="R9GR74"/>
<evidence type="ECO:0000313" key="2">
    <source>
        <dbReference type="EMBL" id="EOR94178.1"/>
    </source>
</evidence>
<protein>
    <submittedName>
        <fullName evidence="2">Uncharacterized protein</fullName>
    </submittedName>
</protein>
<keyword evidence="3" id="KW-1185">Reference proteome</keyword>
<name>R9GR74_9SPHI</name>
<organism evidence="2 3">
    <name type="scientific">Arcticibacter svalbardensis MN12-7</name>
    <dbReference type="NCBI Taxonomy" id="1150600"/>
    <lineage>
        <taxon>Bacteria</taxon>
        <taxon>Pseudomonadati</taxon>
        <taxon>Bacteroidota</taxon>
        <taxon>Sphingobacteriia</taxon>
        <taxon>Sphingobacteriales</taxon>
        <taxon>Sphingobacteriaceae</taxon>
        <taxon>Arcticibacter</taxon>
    </lineage>
</organism>
<dbReference type="Proteomes" id="UP000014174">
    <property type="component" value="Unassembled WGS sequence"/>
</dbReference>
<feature type="transmembrane region" description="Helical" evidence="1">
    <location>
        <begin position="12"/>
        <end position="29"/>
    </location>
</feature>
<gene>
    <name evidence="2" type="ORF">ADIARSV_2673</name>
</gene>
<keyword evidence="1" id="KW-1133">Transmembrane helix</keyword>
<dbReference type="STRING" id="1150600.ADIARSV_2673"/>
<proteinExistence type="predicted"/>